<feature type="compositionally biased region" description="Basic and acidic residues" evidence="1">
    <location>
        <begin position="64"/>
        <end position="73"/>
    </location>
</feature>
<organism evidence="2 3">
    <name type="scientific">Pseudoxanthomonas kaohsiungensis</name>
    <dbReference type="NCBI Taxonomy" id="283923"/>
    <lineage>
        <taxon>Bacteria</taxon>
        <taxon>Pseudomonadati</taxon>
        <taxon>Pseudomonadota</taxon>
        <taxon>Gammaproteobacteria</taxon>
        <taxon>Lysobacterales</taxon>
        <taxon>Lysobacteraceae</taxon>
        <taxon>Pseudoxanthomonas</taxon>
    </lineage>
</organism>
<dbReference type="RefSeq" id="WP_162377123.1">
    <property type="nucleotide sequence ID" value="NZ_JBHTKN010000008.1"/>
</dbReference>
<name>A0ABW3M2A1_9GAMM</name>
<feature type="region of interest" description="Disordered" evidence="1">
    <location>
        <begin position="1"/>
        <end position="84"/>
    </location>
</feature>
<sequence>MSTAEFLSSDDPLSLLGLGDDDDGSTETEAPTTQDNESTEDAALDDAAPAIDGDAGYDGAPSHGVDEASHEADGSDAAEDSTPVPAPVRLDAERAEVLDIVASLVPVLRAVQVFPGPGASIDQSIKCIRMLSQDSVRIADQLARESDPKEIDLGWRRRRAGVLTAEIVADHWISTVIKNQGVASEDMWPSEGIGRLTAAFLASVETAREMPAVSGGEVDIYAAALALAPVLVDLQRMAWHLAANQPDVVVDVDSAALALATTVCEEVATGVERLLPFMPVGSSAVQLSSELMARSAQLVQSALAEARGEFYSELKAVEHDMAAYERIVAIQLQGGLPVAATCEKVRTMMRRLVGMSVYACQSISGGNA</sequence>
<evidence type="ECO:0000256" key="1">
    <source>
        <dbReference type="SAM" id="MobiDB-lite"/>
    </source>
</evidence>
<comment type="caution">
    <text evidence="2">The sequence shown here is derived from an EMBL/GenBank/DDBJ whole genome shotgun (WGS) entry which is preliminary data.</text>
</comment>
<dbReference type="Proteomes" id="UP001597033">
    <property type="component" value="Unassembled WGS sequence"/>
</dbReference>
<dbReference type="EMBL" id="JBHTKN010000008">
    <property type="protein sequence ID" value="MFD1043150.1"/>
    <property type="molecule type" value="Genomic_DNA"/>
</dbReference>
<feature type="compositionally biased region" description="Low complexity" evidence="1">
    <location>
        <begin position="7"/>
        <end position="18"/>
    </location>
</feature>
<proteinExistence type="predicted"/>
<gene>
    <name evidence="2" type="ORF">ACFQ2N_12425</name>
</gene>
<accession>A0ABW3M2A1</accession>
<feature type="compositionally biased region" description="Low complexity" evidence="1">
    <location>
        <begin position="45"/>
        <end position="60"/>
    </location>
</feature>
<evidence type="ECO:0000313" key="3">
    <source>
        <dbReference type="Proteomes" id="UP001597033"/>
    </source>
</evidence>
<evidence type="ECO:0000313" key="2">
    <source>
        <dbReference type="EMBL" id="MFD1043150.1"/>
    </source>
</evidence>
<keyword evidence="3" id="KW-1185">Reference proteome</keyword>
<protein>
    <submittedName>
        <fullName evidence="2">Uncharacterized protein</fullName>
    </submittedName>
</protein>
<feature type="compositionally biased region" description="Polar residues" evidence="1">
    <location>
        <begin position="27"/>
        <end position="36"/>
    </location>
</feature>
<reference evidence="3" key="1">
    <citation type="journal article" date="2019" name="Int. J. Syst. Evol. Microbiol.">
        <title>The Global Catalogue of Microorganisms (GCM) 10K type strain sequencing project: providing services to taxonomists for standard genome sequencing and annotation.</title>
        <authorList>
            <consortium name="The Broad Institute Genomics Platform"/>
            <consortium name="The Broad Institute Genome Sequencing Center for Infectious Disease"/>
            <person name="Wu L."/>
            <person name="Ma J."/>
        </authorList>
    </citation>
    <scope>NUCLEOTIDE SEQUENCE [LARGE SCALE GENOMIC DNA]</scope>
    <source>
        <strain evidence="3">CCUG 55854</strain>
    </source>
</reference>